<keyword evidence="2" id="KW-0812">Transmembrane</keyword>
<organism evidence="3 4">
    <name type="scientific">Pseudofrankia asymbiotica</name>
    <dbReference type="NCBI Taxonomy" id="1834516"/>
    <lineage>
        <taxon>Bacteria</taxon>
        <taxon>Bacillati</taxon>
        <taxon>Actinomycetota</taxon>
        <taxon>Actinomycetes</taxon>
        <taxon>Frankiales</taxon>
        <taxon>Frankiaceae</taxon>
        <taxon>Pseudofrankia</taxon>
    </lineage>
</organism>
<feature type="compositionally biased region" description="Low complexity" evidence="1">
    <location>
        <begin position="152"/>
        <end position="180"/>
    </location>
</feature>
<sequence>MAVEVEAAVRAMPHRVHAGVALLGPEGLFTAHRDAILVGLTITAGLIVAAVAARWFSRMVGWRRMASAIAGYVAGGVRDIASFAWAPVRYRRRVRFASRTLLDPELPAVCGAALATVRAALADQPGRWPYLLLVGREITVGIAGRASTGGPNSSARGATNAAGTRATPSPVAAPNAANRAPGEEEATGRWATAAGPQGGRAARGGPAAPGPRPVTPPPWRLADPGRWTAARSDILAATAPRRPGADPDSCLVAVGVSASSAGDALVLLDLAGLPAVGVVEGPQELCRRVTAAIAAQLAAGLSPAGRRTRLVVTDDVLPGHGGPALADALDELAVPTPQEDPTVSGGPDAPSGHGADHDAGAGDVRTCPDLTVLVCVRPAEEQAARLAALVARDSRLRALVIGDWAGARWRLVVDHLAHLEMPELGIDCDAAPIEHAVSRALRRGSPRAARPDPLDREPVPNPADRLPHGPEPTPDPDEVLTTISAPPPPSPPAPPPPSPMACPPPFPPVPASQPTPVPPASARPGWTPAVVAGDDARADEPRTGPAPAPAGLDDSDLAGPGPDEVHTRIPTTAASAVVPSVDTRP</sequence>
<keyword evidence="2" id="KW-0472">Membrane</keyword>
<keyword evidence="2" id="KW-1133">Transmembrane helix</keyword>
<feature type="compositionally biased region" description="Pro residues" evidence="1">
    <location>
        <begin position="208"/>
        <end position="219"/>
    </location>
</feature>
<evidence type="ECO:0000313" key="3">
    <source>
        <dbReference type="EMBL" id="ONH33776.1"/>
    </source>
</evidence>
<evidence type="ECO:0000313" key="4">
    <source>
        <dbReference type="Proteomes" id="UP000188929"/>
    </source>
</evidence>
<feature type="region of interest" description="Disordered" evidence="1">
    <location>
        <begin position="144"/>
        <end position="222"/>
    </location>
</feature>
<dbReference type="Proteomes" id="UP000188929">
    <property type="component" value="Unassembled WGS sequence"/>
</dbReference>
<proteinExistence type="predicted"/>
<accession>A0A1V2IMR8</accession>
<feature type="compositionally biased region" description="Pro residues" evidence="1">
    <location>
        <begin position="485"/>
        <end position="521"/>
    </location>
</feature>
<evidence type="ECO:0000256" key="1">
    <source>
        <dbReference type="SAM" id="MobiDB-lite"/>
    </source>
</evidence>
<feature type="transmembrane region" description="Helical" evidence="2">
    <location>
        <begin position="35"/>
        <end position="56"/>
    </location>
</feature>
<evidence type="ECO:0000256" key="2">
    <source>
        <dbReference type="SAM" id="Phobius"/>
    </source>
</evidence>
<feature type="region of interest" description="Disordered" evidence="1">
    <location>
        <begin position="441"/>
        <end position="585"/>
    </location>
</feature>
<protein>
    <submittedName>
        <fullName evidence="3">Uncharacterized protein</fullName>
    </submittedName>
</protein>
<name>A0A1V2IMR8_9ACTN</name>
<keyword evidence="4" id="KW-1185">Reference proteome</keyword>
<dbReference type="EMBL" id="MOMC01000002">
    <property type="protein sequence ID" value="ONH33776.1"/>
    <property type="molecule type" value="Genomic_DNA"/>
</dbReference>
<feature type="compositionally biased region" description="Basic and acidic residues" evidence="1">
    <location>
        <begin position="449"/>
        <end position="458"/>
    </location>
</feature>
<reference evidence="4" key="1">
    <citation type="submission" date="2016-10" db="EMBL/GenBank/DDBJ databases">
        <title>Frankia sp. NRRL B-16386 Genome sequencing.</title>
        <authorList>
            <person name="Ghodhbane-Gtari F."/>
            <person name="Swanson E."/>
            <person name="Gueddou A."/>
            <person name="Hezbri K."/>
            <person name="Ktari K."/>
            <person name="Nouioui I."/>
            <person name="Morris K."/>
            <person name="Simpson S."/>
            <person name="Abebe-Akele F."/>
            <person name="Thomas K."/>
            <person name="Gtari M."/>
            <person name="Tisa L.S."/>
        </authorList>
    </citation>
    <scope>NUCLEOTIDE SEQUENCE [LARGE SCALE GENOMIC DNA]</scope>
    <source>
        <strain evidence="4">NRRL B-16386</strain>
    </source>
</reference>
<dbReference type="AlphaFoldDB" id="A0A1V2IMR8"/>
<feature type="region of interest" description="Disordered" evidence="1">
    <location>
        <begin position="335"/>
        <end position="362"/>
    </location>
</feature>
<gene>
    <name evidence="3" type="ORF">BL253_00065</name>
</gene>
<comment type="caution">
    <text evidence="3">The sequence shown here is derived from an EMBL/GenBank/DDBJ whole genome shotgun (WGS) entry which is preliminary data.</text>
</comment>
<dbReference type="STRING" id="1834516.BL253_00065"/>